<organism evidence="1 2">
    <name type="scientific">Trichinella spiralis</name>
    <name type="common">Trichina worm</name>
    <dbReference type="NCBI Taxonomy" id="6334"/>
    <lineage>
        <taxon>Eukaryota</taxon>
        <taxon>Metazoa</taxon>
        <taxon>Ecdysozoa</taxon>
        <taxon>Nematoda</taxon>
        <taxon>Enoplea</taxon>
        <taxon>Dorylaimia</taxon>
        <taxon>Trichinellida</taxon>
        <taxon>Trichinellidae</taxon>
        <taxon>Trichinella</taxon>
    </lineage>
</organism>
<proteinExistence type="predicted"/>
<dbReference type="InParanoid" id="A0A0V0YUU3"/>
<dbReference type="AlphaFoldDB" id="A0A0V0YUU3"/>
<protein>
    <submittedName>
        <fullName evidence="1">Uncharacterized protein</fullName>
    </submittedName>
</protein>
<reference evidence="1 2" key="1">
    <citation type="submission" date="2015-01" db="EMBL/GenBank/DDBJ databases">
        <title>Evolution of Trichinella species and genotypes.</title>
        <authorList>
            <person name="Korhonen P.K."/>
            <person name="Edoardo P."/>
            <person name="Giuseppe L.R."/>
            <person name="Gasser R.B."/>
        </authorList>
    </citation>
    <scope>NUCLEOTIDE SEQUENCE [LARGE SCALE GENOMIC DNA]</scope>
    <source>
        <strain evidence="1">ISS3</strain>
    </source>
</reference>
<gene>
    <name evidence="1" type="ORF">T01_12803</name>
</gene>
<evidence type="ECO:0000313" key="1">
    <source>
        <dbReference type="EMBL" id="KRY04117.1"/>
    </source>
</evidence>
<sequence length="31" mass="3676">MPRALYCTIFALREATPQAMPQAKFQKFRNF</sequence>
<evidence type="ECO:0000313" key="2">
    <source>
        <dbReference type="Proteomes" id="UP000054776"/>
    </source>
</evidence>
<name>A0A0V0YUU3_TRISP</name>
<accession>A0A0V0YUU3</accession>
<dbReference type="Proteomes" id="UP000054776">
    <property type="component" value="Unassembled WGS sequence"/>
</dbReference>
<comment type="caution">
    <text evidence="1">The sequence shown here is derived from an EMBL/GenBank/DDBJ whole genome shotgun (WGS) entry which is preliminary data.</text>
</comment>
<dbReference type="EMBL" id="JYDH01004569">
    <property type="protein sequence ID" value="KRY04117.1"/>
    <property type="molecule type" value="Genomic_DNA"/>
</dbReference>
<keyword evidence="2" id="KW-1185">Reference proteome</keyword>